<dbReference type="Proteomes" id="UP000593994">
    <property type="component" value="Chromosome"/>
</dbReference>
<dbReference type="AlphaFoldDB" id="A0A7S7RMK3"/>
<evidence type="ECO:0000313" key="2">
    <source>
        <dbReference type="EMBL" id="QOY52332.1"/>
    </source>
</evidence>
<keyword evidence="3" id="KW-1185">Reference proteome</keyword>
<accession>A0A7S7RMK3</accession>
<dbReference type="EMBL" id="CP054492">
    <property type="protein sequence ID" value="QOY52332.1"/>
    <property type="molecule type" value="Genomic_DNA"/>
</dbReference>
<proteinExistence type="predicted"/>
<feature type="signal peptide" evidence="1">
    <location>
        <begin position="1"/>
        <end position="24"/>
    </location>
</feature>
<dbReference type="Gene3D" id="2.40.160.10">
    <property type="entry name" value="Porin"/>
    <property type="match status" value="1"/>
</dbReference>
<evidence type="ECO:0000313" key="3">
    <source>
        <dbReference type="Proteomes" id="UP000593994"/>
    </source>
</evidence>
<reference evidence="2 3" key="1">
    <citation type="submission" date="2020-05" db="EMBL/GenBank/DDBJ databases">
        <title>Sulfurimonas marisnigri, sp. nov., and Sulfurimonas baltica, sp. nov., manganese oxide reducing chemolithoautotrophs of the class Epsilonproteobacteria isolated from the pelagic redoxclines of the Black and Baltic Seas and emended description of the genus Sulfurimonas.</title>
        <authorList>
            <person name="Henkel J.V."/>
            <person name="Laudan C."/>
            <person name="Werner J."/>
            <person name="Neu T."/>
            <person name="Plewe S."/>
            <person name="Sproer C."/>
            <person name="Bunk B."/>
            <person name="Schulz-Vogt H.N."/>
        </authorList>
    </citation>
    <scope>NUCLEOTIDE SEQUENCE [LARGE SCALE GENOMIC DNA]</scope>
    <source>
        <strain evidence="2 3">GD2</strain>
    </source>
</reference>
<dbReference type="InterPro" id="IPR023614">
    <property type="entry name" value="Porin_dom_sf"/>
</dbReference>
<gene>
    <name evidence="2" type="ORF">HUE88_01160</name>
</gene>
<name>A0A7S7RMK3_9BACT</name>
<protein>
    <recommendedName>
        <fullName evidence="4">Porin</fullName>
    </recommendedName>
</protein>
<evidence type="ECO:0008006" key="4">
    <source>
        <dbReference type="Google" id="ProtNLM"/>
    </source>
</evidence>
<feature type="chain" id="PRO_5032418916" description="Porin" evidence="1">
    <location>
        <begin position="25"/>
        <end position="460"/>
    </location>
</feature>
<sequence length="460" mass="50950">MKKISTKLGLTVLTFVLLTDNFQAADWLMLQGTEKSFVKKDGKVVKNTRTTPVIWGFIQVNYKRDFGDVLDTGVNKTPFSLLIPDLKRQSGVNLGRGRLGLRGMIDEDNKINYFTLVAIENSGITNLLNTRATTSEALVDASVTLKHIPYAKLRIGQFKTPGSEEGLRATFASPYIEFTSFTNGELMERQTNVVGSAQTGNPAGGASTIHYQGDPYTSVGAFRDKGVQVFDTVALPFAANYKLTYAYMYGNGSNLKMYTPSGQGTHYGYLALEKEFGKGKGFYTESLKTFLWGQTGNRKIVTADAGVQTNKRKRYGIGMTYYKDGLRVTSELMGAEGMIYTGAKDSDPTVDVEAWQVQHAVGVENKSVGGYFNVQYELVPKKFEIFGRYDQYNRLTNDASAERIFKTLTLGASYRFKGATRVDFNYAIRDAFANGNPGAQTVVDNIGNRFMVQFTGYFSN</sequence>
<keyword evidence="1" id="KW-0732">Signal</keyword>
<dbReference type="SUPFAM" id="SSF56935">
    <property type="entry name" value="Porins"/>
    <property type="match status" value="1"/>
</dbReference>
<dbReference type="KEGG" id="sbal:HUE88_01160"/>
<dbReference type="RefSeq" id="WP_194370273.1">
    <property type="nucleotide sequence ID" value="NZ_CP054492.1"/>
</dbReference>
<evidence type="ECO:0000256" key="1">
    <source>
        <dbReference type="SAM" id="SignalP"/>
    </source>
</evidence>
<organism evidence="2 3">
    <name type="scientific">Candidatus Sulfurimonas baltica</name>
    <dbReference type="NCBI Taxonomy" id="2740404"/>
    <lineage>
        <taxon>Bacteria</taxon>
        <taxon>Pseudomonadati</taxon>
        <taxon>Campylobacterota</taxon>
        <taxon>Epsilonproteobacteria</taxon>
        <taxon>Campylobacterales</taxon>
        <taxon>Sulfurimonadaceae</taxon>
        <taxon>Sulfurimonas</taxon>
    </lineage>
</organism>